<organism evidence="1 2">
    <name type="scientific">Geopseudomonas guangdongensis</name>
    <dbReference type="NCBI Taxonomy" id="1245526"/>
    <lineage>
        <taxon>Bacteria</taxon>
        <taxon>Pseudomonadati</taxon>
        <taxon>Pseudomonadota</taxon>
        <taxon>Gammaproteobacteria</taxon>
        <taxon>Pseudomonadales</taxon>
        <taxon>Pseudomonadaceae</taxon>
        <taxon>Geopseudomonas</taxon>
    </lineage>
</organism>
<dbReference type="EMBL" id="LT629780">
    <property type="protein sequence ID" value="SDU03084.1"/>
    <property type="molecule type" value="Genomic_DNA"/>
</dbReference>
<evidence type="ECO:0008006" key="3">
    <source>
        <dbReference type="Google" id="ProtNLM"/>
    </source>
</evidence>
<accession>A0A1H2F6V6</accession>
<dbReference type="RefSeq" id="WP_090212676.1">
    <property type="nucleotide sequence ID" value="NZ_LT629780.1"/>
</dbReference>
<dbReference type="Proteomes" id="UP000243063">
    <property type="component" value="Chromosome I"/>
</dbReference>
<dbReference type="AlphaFoldDB" id="A0A1H2F6V6"/>
<reference evidence="2" key="1">
    <citation type="submission" date="2016-10" db="EMBL/GenBank/DDBJ databases">
        <authorList>
            <person name="Varghese N."/>
            <person name="Submissions S."/>
        </authorList>
    </citation>
    <scope>NUCLEOTIDE SEQUENCE [LARGE SCALE GENOMIC DNA]</scope>
    <source>
        <strain evidence="2">CCTCC 2012022</strain>
    </source>
</reference>
<name>A0A1H2F6V6_9GAMM</name>
<dbReference type="STRING" id="1245526.SAMN05216580_1054"/>
<protein>
    <recommendedName>
        <fullName evidence="3">GIY-YIG nuclease family protein</fullName>
    </recommendedName>
</protein>
<evidence type="ECO:0000313" key="2">
    <source>
        <dbReference type="Proteomes" id="UP000243063"/>
    </source>
</evidence>
<sequence length="99" mass="10516">MEGKAEPQGGTTAQARTWYVYLVRAQNGALYCGVSDNTAAGTIASPSAARVLICRCHTGILDGRAAQVATFIPFPSHASRVAFDFKAAPGRAPHREARR</sequence>
<keyword evidence="2" id="KW-1185">Reference proteome</keyword>
<evidence type="ECO:0000313" key="1">
    <source>
        <dbReference type="EMBL" id="SDU03084.1"/>
    </source>
</evidence>
<proteinExistence type="predicted"/>
<gene>
    <name evidence="1" type="ORF">SAMN05216580_1054</name>
</gene>